<gene>
    <name evidence="1" type="ORF">B296_00012073</name>
</gene>
<protein>
    <submittedName>
        <fullName evidence="1">Uncharacterized protein</fullName>
    </submittedName>
</protein>
<evidence type="ECO:0000313" key="1">
    <source>
        <dbReference type="EMBL" id="RRT81767.1"/>
    </source>
</evidence>
<reference evidence="1 2" key="1">
    <citation type="journal article" date="2014" name="Agronomy (Basel)">
        <title>A Draft Genome Sequence for Ensete ventricosum, the Drought-Tolerant Tree Against Hunger.</title>
        <authorList>
            <person name="Harrison J."/>
            <person name="Moore K.A."/>
            <person name="Paszkiewicz K."/>
            <person name="Jones T."/>
            <person name="Grant M."/>
            <person name="Ambacheew D."/>
            <person name="Muzemil S."/>
            <person name="Studholme D.J."/>
        </authorList>
    </citation>
    <scope>NUCLEOTIDE SEQUENCE [LARGE SCALE GENOMIC DNA]</scope>
</reference>
<name>A0A427B057_ENSVE</name>
<dbReference type="AlphaFoldDB" id="A0A427B057"/>
<proteinExistence type="predicted"/>
<accession>A0A427B057</accession>
<sequence length="72" mass="8376">MSYEHGFAKKCNGHKLCAMSRVESSFDRFFMHHLKNSKYWPFPTYLSMGSCTSMVSRKTVMVINFARSRAQS</sequence>
<dbReference type="Proteomes" id="UP000287651">
    <property type="component" value="Unassembled WGS sequence"/>
</dbReference>
<dbReference type="EMBL" id="AMZH03000828">
    <property type="protein sequence ID" value="RRT81767.1"/>
    <property type="molecule type" value="Genomic_DNA"/>
</dbReference>
<evidence type="ECO:0000313" key="2">
    <source>
        <dbReference type="Proteomes" id="UP000287651"/>
    </source>
</evidence>
<comment type="caution">
    <text evidence="1">The sequence shown here is derived from an EMBL/GenBank/DDBJ whole genome shotgun (WGS) entry which is preliminary data.</text>
</comment>
<organism evidence="1 2">
    <name type="scientific">Ensete ventricosum</name>
    <name type="common">Abyssinian banana</name>
    <name type="synonym">Musa ensete</name>
    <dbReference type="NCBI Taxonomy" id="4639"/>
    <lineage>
        <taxon>Eukaryota</taxon>
        <taxon>Viridiplantae</taxon>
        <taxon>Streptophyta</taxon>
        <taxon>Embryophyta</taxon>
        <taxon>Tracheophyta</taxon>
        <taxon>Spermatophyta</taxon>
        <taxon>Magnoliopsida</taxon>
        <taxon>Liliopsida</taxon>
        <taxon>Zingiberales</taxon>
        <taxon>Musaceae</taxon>
        <taxon>Ensete</taxon>
    </lineage>
</organism>